<evidence type="ECO:0000256" key="3">
    <source>
        <dbReference type="ARBA" id="ARBA00023015"/>
    </source>
</evidence>
<feature type="compositionally biased region" description="Basic and acidic residues" evidence="6">
    <location>
        <begin position="483"/>
        <end position="492"/>
    </location>
</feature>
<feature type="region of interest" description="Disordered" evidence="6">
    <location>
        <begin position="734"/>
        <end position="861"/>
    </location>
</feature>
<evidence type="ECO:0000256" key="2">
    <source>
        <dbReference type="ARBA" id="ARBA00010239"/>
    </source>
</evidence>
<evidence type="ECO:0000256" key="4">
    <source>
        <dbReference type="ARBA" id="ARBA00023163"/>
    </source>
</evidence>
<feature type="region of interest" description="Disordered" evidence="6">
    <location>
        <begin position="569"/>
        <end position="606"/>
    </location>
</feature>
<dbReference type="Pfam" id="PF04855">
    <property type="entry name" value="SNF5"/>
    <property type="match status" value="1"/>
</dbReference>
<protein>
    <recommendedName>
        <fullName evidence="9">SNF5-domain-containing protein</fullName>
    </recommendedName>
</protein>
<feature type="region of interest" description="Disordered" evidence="6">
    <location>
        <begin position="166"/>
        <end position="196"/>
    </location>
</feature>
<comment type="subcellular location">
    <subcellularLocation>
        <location evidence="1">Nucleus</location>
    </subcellularLocation>
</comment>
<dbReference type="HOGENOM" id="CLU_001742_0_0_1"/>
<reference evidence="7 8" key="1">
    <citation type="journal article" date="2012" name="Appl. Environ. Microbiol.">
        <title>Short-read sequencing for genomic analysis of the brown rot fungus Fibroporia radiculosa.</title>
        <authorList>
            <person name="Tang J.D."/>
            <person name="Perkins A.D."/>
            <person name="Sonstegard T.S."/>
            <person name="Schroeder S.G."/>
            <person name="Burgess S.C."/>
            <person name="Diehl S.V."/>
        </authorList>
    </citation>
    <scope>NUCLEOTIDE SEQUENCE [LARGE SCALE GENOMIC DNA]</scope>
    <source>
        <strain evidence="7 8">TFFH 294</strain>
    </source>
</reference>
<organism evidence="7 8">
    <name type="scientific">Fibroporia radiculosa</name>
    <dbReference type="NCBI Taxonomy" id="599839"/>
    <lineage>
        <taxon>Eukaryota</taxon>
        <taxon>Fungi</taxon>
        <taxon>Dikarya</taxon>
        <taxon>Basidiomycota</taxon>
        <taxon>Agaricomycotina</taxon>
        <taxon>Agaricomycetes</taxon>
        <taxon>Polyporales</taxon>
        <taxon>Fibroporiaceae</taxon>
        <taxon>Fibroporia</taxon>
    </lineage>
</organism>
<keyword evidence="8" id="KW-1185">Reference proteome</keyword>
<dbReference type="InterPro" id="IPR006939">
    <property type="entry name" value="SNF5"/>
</dbReference>
<dbReference type="GO" id="GO:0006338">
    <property type="term" value="P:chromatin remodeling"/>
    <property type="evidence" value="ECO:0007669"/>
    <property type="project" value="InterPro"/>
</dbReference>
<dbReference type="Proteomes" id="UP000006352">
    <property type="component" value="Unassembled WGS sequence"/>
</dbReference>
<dbReference type="STRING" id="599839.J4I1G9"/>
<feature type="compositionally biased region" description="Low complexity" evidence="6">
    <location>
        <begin position="795"/>
        <end position="808"/>
    </location>
</feature>
<evidence type="ECO:0000313" key="8">
    <source>
        <dbReference type="Proteomes" id="UP000006352"/>
    </source>
</evidence>
<evidence type="ECO:0008006" key="9">
    <source>
        <dbReference type="Google" id="ProtNLM"/>
    </source>
</evidence>
<comment type="similarity">
    <text evidence="2">Belongs to the SNF5 family.</text>
</comment>
<proteinExistence type="inferred from homology"/>
<dbReference type="FunCoup" id="J4I1G9">
    <property type="interactions" value="154"/>
</dbReference>
<dbReference type="OrthoDB" id="515064at2759"/>
<feature type="compositionally biased region" description="Polar residues" evidence="6">
    <location>
        <begin position="778"/>
        <end position="787"/>
    </location>
</feature>
<sequence>MQSPTAPAGVSSMMGAAPDRKGGTVDGLGFGAAMGAQQPLAADGAVHKAQGALNGVAAATAAGAQAAPQQKTGLDASTRISEVPLKDVGTLIPPLGEDEIAKVKAWMKVEKEYDVRHKAMREQMHKEVLATIGKPRAWWEKDAVVDDGRVAPRRRPEKFALTGLKNNKDREMRDRRKAGKREGFKHPRRLKPEDANRPEQLVPIRLEFDVEHQKMRDAFVWNLNDPVVTPEVFAQSIVDDYGLAPSYHTVITKAIQDQLSDFKAHSTTFGEDGIVAVSPDGDDGVQCGSLDGQDAEWWEAWRERVRSDTFLKQVSKRPDNRSRKRRKVVKEEAIEQTELAGLPGSEVPMTVDEFEEEDTSLQEEMRILVKLDIIVGPMKLEDQFEWNLDNDDPSPEHFAEIYAQDLGLGGEFKTAIAHSIREQVQIYQKSLFLVGHPSDGSAVQDDDLRMSLLPSLTTGARAMDQVTAFTPIINYLSDSEIERNEKEREKELNRRRRKTTRGRRGVALPDREPPKTFRTPAIGFPEVDAATLSLLNAAAAPTSRRAAAAAASLTIANMVASENGTVVLPPSQPMPITPAASTAPKEKKPKGLFKPPSYPSSVLRTRPYPVQSTVADPSSFPPPMENDLPLPSNIDNKGARVMLPFKKAKELEREAKEKEYVDGQHANMIDGVWHCSNCGCPESIAIGRRKGPLGDKSQCGTCGKFWHRHRRPRPVEYNSNAEYHINLLREAEQARVAAKRKRPPPSTEQPTPAPTEDADVETGTPSRPDNGLRVEIPTVSSIGSAVSSRDRERPTSPGSTTSSASESPLAQRTVRSNGTGHSKSAPPDNGPQDAEADNTPTGTAPPLASPQPPRPSAPPPYTYQSLPIPAWLREAMIELQTKYPHDLFEVTIRRANPQANPEWRLKCLDCPGKLYTPGPGETLQNYEVHLRNRQHRQKVNARIGLPTATA</sequence>
<dbReference type="GO" id="GO:0008270">
    <property type="term" value="F:zinc ion binding"/>
    <property type="evidence" value="ECO:0007669"/>
    <property type="project" value="InterPro"/>
</dbReference>
<name>J4I1G9_9APHY</name>
<evidence type="ECO:0000256" key="6">
    <source>
        <dbReference type="SAM" id="MobiDB-lite"/>
    </source>
</evidence>
<keyword evidence="4" id="KW-0804">Transcription</keyword>
<feature type="compositionally biased region" description="Polar residues" evidence="6">
    <location>
        <begin position="813"/>
        <end position="822"/>
    </location>
</feature>
<dbReference type="InParanoid" id="J4I1G9"/>
<keyword evidence="5" id="KW-0539">Nucleus</keyword>
<dbReference type="GO" id="GO:0000228">
    <property type="term" value="C:nuclear chromosome"/>
    <property type="evidence" value="ECO:0007669"/>
    <property type="project" value="InterPro"/>
</dbReference>
<feature type="compositionally biased region" description="Basic residues" evidence="6">
    <location>
        <begin position="493"/>
        <end position="504"/>
    </location>
</feature>
<dbReference type="GO" id="GO:0006355">
    <property type="term" value="P:regulation of DNA-templated transcription"/>
    <property type="evidence" value="ECO:0007669"/>
    <property type="project" value="InterPro"/>
</dbReference>
<dbReference type="GeneID" id="24100518"/>
<evidence type="ECO:0000256" key="5">
    <source>
        <dbReference type="ARBA" id="ARBA00023242"/>
    </source>
</evidence>
<dbReference type="AlphaFoldDB" id="J4I1G9"/>
<dbReference type="EMBL" id="HE797198">
    <property type="protein sequence ID" value="CCM05607.1"/>
    <property type="molecule type" value="Genomic_DNA"/>
</dbReference>
<dbReference type="PANTHER" id="PTHR10019">
    <property type="entry name" value="SNF5"/>
    <property type="match status" value="1"/>
</dbReference>
<dbReference type="InterPro" id="IPR013088">
    <property type="entry name" value="Znf_NHR/GATA"/>
</dbReference>
<gene>
    <name evidence="7" type="ORF">FIBRA_07836</name>
</gene>
<dbReference type="RefSeq" id="XP_012184890.1">
    <property type="nucleotide sequence ID" value="XM_012329500.1"/>
</dbReference>
<evidence type="ECO:0000313" key="7">
    <source>
        <dbReference type="EMBL" id="CCM05607.1"/>
    </source>
</evidence>
<feature type="compositionally biased region" description="Pro residues" evidence="6">
    <location>
        <begin position="847"/>
        <end position="861"/>
    </location>
</feature>
<evidence type="ECO:0000256" key="1">
    <source>
        <dbReference type="ARBA" id="ARBA00004123"/>
    </source>
</evidence>
<feature type="compositionally biased region" description="Pro residues" evidence="6">
    <location>
        <begin position="744"/>
        <end position="753"/>
    </location>
</feature>
<accession>J4I1G9</accession>
<keyword evidence="3" id="KW-0805">Transcription regulation</keyword>
<feature type="region of interest" description="Disordered" evidence="6">
    <location>
        <begin position="1"/>
        <end position="22"/>
    </location>
</feature>
<dbReference type="Gene3D" id="3.30.50.10">
    <property type="entry name" value="Erythroid Transcription Factor GATA-1, subunit A"/>
    <property type="match status" value="1"/>
</dbReference>
<feature type="region of interest" description="Disordered" evidence="6">
    <location>
        <begin position="483"/>
        <end position="521"/>
    </location>
</feature>